<dbReference type="NCBIfam" id="TIGR04057">
    <property type="entry name" value="SusC_RagA_signa"/>
    <property type="match status" value="1"/>
</dbReference>
<keyword evidence="3 8" id="KW-1134">Transmembrane beta strand</keyword>
<dbReference type="Pfam" id="PF00593">
    <property type="entry name" value="TonB_dep_Rec_b-barrel"/>
    <property type="match status" value="1"/>
</dbReference>
<comment type="subcellular location">
    <subcellularLocation>
        <location evidence="1 8">Cell outer membrane</location>
        <topology evidence="1 8">Multi-pass membrane protein</topology>
    </subcellularLocation>
</comment>
<evidence type="ECO:0000256" key="6">
    <source>
        <dbReference type="ARBA" id="ARBA00023136"/>
    </source>
</evidence>
<dbReference type="Gene3D" id="2.40.170.20">
    <property type="entry name" value="TonB-dependent receptor, beta-barrel domain"/>
    <property type="match status" value="1"/>
</dbReference>
<keyword evidence="13" id="KW-1185">Reference proteome</keyword>
<dbReference type="InterPro" id="IPR023996">
    <property type="entry name" value="TonB-dep_OMP_SusC/RagA"/>
</dbReference>
<evidence type="ECO:0000256" key="7">
    <source>
        <dbReference type="ARBA" id="ARBA00023237"/>
    </source>
</evidence>
<evidence type="ECO:0000259" key="11">
    <source>
        <dbReference type="Pfam" id="PF07715"/>
    </source>
</evidence>
<dbReference type="SUPFAM" id="SSF56935">
    <property type="entry name" value="Porins"/>
    <property type="match status" value="1"/>
</dbReference>
<evidence type="ECO:0000256" key="4">
    <source>
        <dbReference type="ARBA" id="ARBA00022692"/>
    </source>
</evidence>
<keyword evidence="4 8" id="KW-0812">Transmembrane</keyword>
<dbReference type="InterPro" id="IPR023997">
    <property type="entry name" value="TonB-dep_OMP_SusC/RagA_CS"/>
</dbReference>
<feature type="domain" description="TonB-dependent receptor-like beta-barrel" evidence="10">
    <location>
        <begin position="460"/>
        <end position="1002"/>
    </location>
</feature>
<dbReference type="EMBL" id="JAQPYS010000028">
    <property type="protein sequence ID" value="MDC7135498.1"/>
    <property type="molecule type" value="Genomic_DNA"/>
</dbReference>
<dbReference type="Proteomes" id="UP001215398">
    <property type="component" value="Unassembled WGS sequence"/>
</dbReference>
<protein>
    <submittedName>
        <fullName evidence="12">TonB-dependent receptor</fullName>
    </submittedName>
</protein>
<dbReference type="InterPro" id="IPR000531">
    <property type="entry name" value="Beta-barrel_TonB"/>
</dbReference>
<gene>
    <name evidence="12" type="ORF">PQG98_03945</name>
</gene>
<dbReference type="InterPro" id="IPR036942">
    <property type="entry name" value="Beta-barrel_TonB_sf"/>
</dbReference>
<comment type="caution">
    <text evidence="12">The sequence shown here is derived from an EMBL/GenBank/DDBJ whole genome shotgun (WGS) entry which is preliminary data.</text>
</comment>
<dbReference type="InterPro" id="IPR012910">
    <property type="entry name" value="Plug_dom"/>
</dbReference>
<name>A0ABT5H4H2_9BACE</name>
<dbReference type="NCBIfam" id="TIGR04056">
    <property type="entry name" value="OMP_RagA_SusC"/>
    <property type="match status" value="1"/>
</dbReference>
<accession>A0ABT5H4H2</accession>
<keyword evidence="5 9" id="KW-0798">TonB box</keyword>
<dbReference type="Gene3D" id="2.60.40.1120">
    <property type="entry name" value="Carboxypeptidase-like, regulatory domain"/>
    <property type="match status" value="1"/>
</dbReference>
<keyword evidence="2 8" id="KW-0813">Transport</keyword>
<evidence type="ECO:0000256" key="2">
    <source>
        <dbReference type="ARBA" id="ARBA00022448"/>
    </source>
</evidence>
<evidence type="ECO:0000256" key="3">
    <source>
        <dbReference type="ARBA" id="ARBA00022452"/>
    </source>
</evidence>
<keyword evidence="12" id="KW-0675">Receptor</keyword>
<dbReference type="RefSeq" id="WP_272719772.1">
    <property type="nucleotide sequence ID" value="NZ_JAQPYS010000028.1"/>
</dbReference>
<evidence type="ECO:0000259" key="10">
    <source>
        <dbReference type="Pfam" id="PF00593"/>
    </source>
</evidence>
<evidence type="ECO:0000256" key="5">
    <source>
        <dbReference type="ARBA" id="ARBA00023077"/>
    </source>
</evidence>
<comment type="similarity">
    <text evidence="8 9">Belongs to the TonB-dependent receptor family.</text>
</comment>
<dbReference type="SUPFAM" id="SSF49464">
    <property type="entry name" value="Carboxypeptidase regulatory domain-like"/>
    <property type="match status" value="1"/>
</dbReference>
<evidence type="ECO:0000256" key="1">
    <source>
        <dbReference type="ARBA" id="ARBA00004571"/>
    </source>
</evidence>
<sequence>MKDTRYVVNCPWKGIYSFFWVLLFLLHSVALSAQNNRKINGTVIDESGEAIIGATVIASDSKHSTITNINGLFELTVPSTTKFLEISFLGYNKVKLQLKEQATYKVQLTESLVQLDEVVAIGYGTAKKGDVTGAIARIDADDLADRPAANVASSLYGMLAGVEVRSNSGALGEEIELLVRGAASINADATPLYVVDGIPVDELGSLNPSDIQSVEVLKDASSAAIYGSRGANGVILITTKTAPETGKINVEFSASFSVQQLERKVDILSPEEWIEFRTAYNNNEYMKKYGSRGGTVNDDWNTRLKMIGKVSYSHMNDPRWTQPNYGGLALIDWQDEYFRLAPMQNYQISLSNGGKNNKYRISLGYVDQEGVAVETNYKRLSLRINAESKLFSNRVTIGTNLSQSMTWNDGGNMDGKGNGAQKVLTSCPIAEPEAGILTGAEPYEEYAWASEGASAIAYMREITNHKETTRLNSAVYVKIDLIKELRAEVTGSYNYMSSQSRNFIPSSVLKGWEKGEGFNSTAKRIDRRSHKFLFQGLLNYQKKIRKHNIGLMAGYSMESSTGTNSQMAAKNFPDNSLEIFDQADVTLTSAYATISTPVRLLSTFGRLQYEYDNRYLLTASIRRDGSSRFGRNNRFGVFPAVSAAYRVSNEKFWPKNDILNSLKIRLSWGINGNNSITSNAAVGVMDNANYSLGGTSVNGFAPTTIDNENLGWEKTHSWNLGLDMGFFRNRIVLALDLYNKTTEDLLYQVSVPAIMGFSKAWGNIGNLNNKGFEIELTTQNLTGRLKWTTSLNLFYNRNEVVSLGEDNNTVFIGYGNTQMYKVGEPLRAYYMYDAVGVYQRQEDLEKYPTMENSVVGDVRYRDANGDGIINDDDRTLVGKPTPDLTFGFRNMFKYKNLDFSILLTGQTGGKIYGVLGRAMDRPGMGASINMLACWKNMWISEEQPGDGKTPGIKNSNTGALYDSRWLYSSDYIKIKNITIGYRIPVRKGLIKNARLYLSADNLWMWDKYKGGFSPEANQGGKKGDYDYGSYPQARIIAIGANVTF</sequence>
<organism evidence="12 13">
    <name type="scientific">Bacteroides zhangwenhongii</name>
    <dbReference type="NCBI Taxonomy" id="2650157"/>
    <lineage>
        <taxon>Bacteria</taxon>
        <taxon>Pseudomonadati</taxon>
        <taxon>Bacteroidota</taxon>
        <taxon>Bacteroidia</taxon>
        <taxon>Bacteroidales</taxon>
        <taxon>Bacteroidaceae</taxon>
        <taxon>Bacteroides</taxon>
    </lineage>
</organism>
<proteinExistence type="inferred from homology"/>
<reference evidence="12 13" key="1">
    <citation type="submission" date="2023-01" db="EMBL/GenBank/DDBJ databases">
        <title>Exploring GABA producing Bacteroides strains toward improving mental health.</title>
        <authorList>
            <person name="Yousuf B."/>
            <person name="Bouhlel N.E."/>
            <person name="Mottawea W."/>
            <person name="Hammami R."/>
        </authorList>
    </citation>
    <scope>NUCLEOTIDE SEQUENCE [LARGE SCALE GENOMIC DNA]</scope>
    <source>
        <strain evidence="12 13">UO.H1054</strain>
    </source>
</reference>
<dbReference type="PROSITE" id="PS52016">
    <property type="entry name" value="TONB_DEPENDENT_REC_3"/>
    <property type="match status" value="1"/>
</dbReference>
<keyword evidence="7 8" id="KW-0998">Cell outer membrane</keyword>
<keyword evidence="6 8" id="KW-0472">Membrane</keyword>
<feature type="domain" description="TonB-dependent receptor plug" evidence="11">
    <location>
        <begin position="128"/>
        <end position="234"/>
    </location>
</feature>
<dbReference type="Pfam" id="PF13715">
    <property type="entry name" value="CarbopepD_reg_2"/>
    <property type="match status" value="1"/>
</dbReference>
<evidence type="ECO:0000313" key="12">
    <source>
        <dbReference type="EMBL" id="MDC7135498.1"/>
    </source>
</evidence>
<dbReference type="Pfam" id="PF07715">
    <property type="entry name" value="Plug"/>
    <property type="match status" value="1"/>
</dbReference>
<evidence type="ECO:0000256" key="8">
    <source>
        <dbReference type="PROSITE-ProRule" id="PRU01360"/>
    </source>
</evidence>
<evidence type="ECO:0000256" key="9">
    <source>
        <dbReference type="RuleBase" id="RU003357"/>
    </source>
</evidence>
<dbReference type="InterPro" id="IPR039426">
    <property type="entry name" value="TonB-dep_rcpt-like"/>
</dbReference>
<dbReference type="InterPro" id="IPR008969">
    <property type="entry name" value="CarboxyPept-like_regulatory"/>
</dbReference>
<dbReference type="Gene3D" id="2.170.130.10">
    <property type="entry name" value="TonB-dependent receptor, plug domain"/>
    <property type="match status" value="1"/>
</dbReference>
<evidence type="ECO:0000313" key="13">
    <source>
        <dbReference type="Proteomes" id="UP001215398"/>
    </source>
</evidence>
<dbReference type="InterPro" id="IPR037066">
    <property type="entry name" value="Plug_dom_sf"/>
</dbReference>